<feature type="domain" description="Type I restriction modification DNA specificity" evidence="5">
    <location>
        <begin position="18"/>
        <end position="200"/>
    </location>
</feature>
<evidence type="ECO:0000256" key="3">
    <source>
        <dbReference type="ARBA" id="ARBA00023125"/>
    </source>
</evidence>
<dbReference type="PANTHER" id="PTHR30408:SF12">
    <property type="entry name" value="TYPE I RESTRICTION ENZYME MJAVIII SPECIFICITY SUBUNIT"/>
    <property type="match status" value="1"/>
</dbReference>
<dbReference type="PaxDb" id="123214-PERMA_1309"/>
<dbReference type="STRING" id="123214.PERMA_1309"/>
<reference evidence="6 7" key="1">
    <citation type="journal article" date="2009" name="J. Bacteriol.">
        <title>Complete and draft genome sequences of six members of the Aquificales.</title>
        <authorList>
            <person name="Reysenbach A.L."/>
            <person name="Hamamura N."/>
            <person name="Podar M."/>
            <person name="Griffiths E."/>
            <person name="Ferreira S."/>
            <person name="Hochstein R."/>
            <person name="Heidelberg J."/>
            <person name="Johnson J."/>
            <person name="Mead D."/>
            <person name="Pohorille A."/>
            <person name="Sarmiento M."/>
            <person name="Schweighofer K."/>
            <person name="Seshadri R."/>
            <person name="Voytek M.A."/>
        </authorList>
    </citation>
    <scope>NUCLEOTIDE SEQUENCE [LARGE SCALE GENOMIC DNA]</scope>
    <source>
        <strain evidence="7">DSM 14350 / EX-H1</strain>
    </source>
</reference>
<evidence type="ECO:0000259" key="5">
    <source>
        <dbReference type="Pfam" id="PF01420"/>
    </source>
</evidence>
<evidence type="ECO:0000256" key="2">
    <source>
        <dbReference type="ARBA" id="ARBA00022747"/>
    </source>
</evidence>
<dbReference type="KEGG" id="pmx:PERMA_1309"/>
<feature type="domain" description="Type I restriction modification DNA specificity" evidence="5">
    <location>
        <begin position="226"/>
        <end position="400"/>
    </location>
</feature>
<protein>
    <submittedName>
        <fullName evidence="6">Type I restriction-modification system specificty subunit</fullName>
    </submittedName>
</protein>
<proteinExistence type="inferred from homology"/>
<dbReference type="REBASE" id="20465">
    <property type="entry name" value="S.PmaEXORF1311P"/>
</dbReference>
<dbReference type="AlphaFoldDB" id="C0QQY4"/>
<dbReference type="RefSeq" id="WP_012675578.1">
    <property type="nucleotide sequence ID" value="NC_012440.1"/>
</dbReference>
<evidence type="ECO:0000313" key="7">
    <source>
        <dbReference type="Proteomes" id="UP000001366"/>
    </source>
</evidence>
<dbReference type="EMBL" id="CP001230">
    <property type="protein sequence ID" value="ACO03339.1"/>
    <property type="molecule type" value="Genomic_DNA"/>
</dbReference>
<dbReference type="InterPro" id="IPR044946">
    <property type="entry name" value="Restrct_endonuc_typeI_TRD_sf"/>
</dbReference>
<dbReference type="CDD" id="cd17283">
    <property type="entry name" value="RMtype1_S_Hpy180ORF7835P_TRD2-CR2_like"/>
    <property type="match status" value="1"/>
</dbReference>
<name>C0QQY4_PERMH</name>
<dbReference type="Pfam" id="PF01420">
    <property type="entry name" value="Methylase_S"/>
    <property type="match status" value="2"/>
</dbReference>
<dbReference type="GO" id="GO:0009307">
    <property type="term" value="P:DNA restriction-modification system"/>
    <property type="evidence" value="ECO:0007669"/>
    <property type="project" value="UniProtKB-KW"/>
</dbReference>
<dbReference type="Gene3D" id="3.90.220.20">
    <property type="entry name" value="DNA methylase specificity domains"/>
    <property type="match status" value="2"/>
</dbReference>
<dbReference type="PANTHER" id="PTHR30408">
    <property type="entry name" value="TYPE-1 RESTRICTION ENZYME ECOKI SPECIFICITY PROTEIN"/>
    <property type="match status" value="1"/>
</dbReference>
<evidence type="ECO:0000256" key="1">
    <source>
        <dbReference type="ARBA" id="ARBA00010923"/>
    </source>
</evidence>
<evidence type="ECO:0000313" key="6">
    <source>
        <dbReference type="EMBL" id="ACO03339.1"/>
    </source>
</evidence>
<dbReference type="GO" id="GO:0003677">
    <property type="term" value="F:DNA binding"/>
    <property type="evidence" value="ECO:0007669"/>
    <property type="project" value="UniProtKB-KW"/>
</dbReference>
<gene>
    <name evidence="6" type="ordered locus">PERMA_1309</name>
</gene>
<keyword evidence="2" id="KW-0680">Restriction system</keyword>
<dbReference type="HOGENOM" id="CLU_021095_0_1_0"/>
<dbReference type="Proteomes" id="UP000001366">
    <property type="component" value="Chromosome"/>
</dbReference>
<dbReference type="InterPro" id="IPR000055">
    <property type="entry name" value="Restrct_endonuc_typeI_TRD"/>
</dbReference>
<dbReference type="Gene3D" id="1.10.287.1120">
    <property type="entry name" value="Bipartite methylase S protein"/>
    <property type="match status" value="1"/>
</dbReference>
<comment type="similarity">
    <text evidence="1">Belongs to the type-I restriction system S methylase family.</text>
</comment>
<organism evidence="6 7">
    <name type="scientific">Persephonella marina (strain DSM 14350 / EX-H1)</name>
    <dbReference type="NCBI Taxonomy" id="123214"/>
    <lineage>
        <taxon>Bacteria</taxon>
        <taxon>Pseudomonadati</taxon>
        <taxon>Aquificota</taxon>
        <taxon>Aquificia</taxon>
        <taxon>Aquificales</taxon>
        <taxon>Hydrogenothermaceae</taxon>
        <taxon>Persephonella</taxon>
    </lineage>
</organism>
<sequence>MNNKIPTGYKKTEIGIIPEDWEVKRLGEVSKIVGRIGFRGYTKKDIVKPWRGAISLSPINIVDGKLNLKSNLTFVSWNKYEESPEIKIKTGDIIFVKTGSTLGKVAIIEKVVFPTTINPQLVIIKVFKRTNNKFINFYLNSFTFKNLLNKVLDGQAIPTLSQYQLSNLLLPLPPLPEQKDIAKVLSDIDNLIESLDKLIEKKKLIKKGAMQELLTGKKRLQGFKGKWVKMKLGEVFDIKRGASPRPIEKYITKKSNGINWIKISDVKPEDKYLVKTEIKITQEGAKQSVVVNYNDLILSNSMSYGRPYISKIKGCIHDGWLLLKRKGKQNIEFFYYLLSSYKVQKSFDLLAAGSGVNNLKIDSVKELSIYIPPTLEEQQAIAKILSDMDAEIEALKKKKEKYEQIKKGAMELLLTGKVRLKTINNGEGKNNDIEGETRKLLWNKKIRL</sequence>
<keyword evidence="3" id="KW-0238">DNA-binding</keyword>
<dbReference type="OrthoDB" id="9811611at2"/>
<dbReference type="InterPro" id="IPR052021">
    <property type="entry name" value="Type-I_RS_S_subunit"/>
</dbReference>
<dbReference type="eggNOG" id="COG0732">
    <property type="taxonomic scope" value="Bacteria"/>
</dbReference>
<dbReference type="SUPFAM" id="SSF116734">
    <property type="entry name" value="DNA methylase specificity domain"/>
    <property type="match status" value="2"/>
</dbReference>
<keyword evidence="4" id="KW-0175">Coiled coil</keyword>
<accession>C0QQY4</accession>
<feature type="coiled-coil region" evidence="4">
    <location>
        <begin position="385"/>
        <end position="412"/>
    </location>
</feature>
<evidence type="ECO:0000256" key="4">
    <source>
        <dbReference type="SAM" id="Coils"/>
    </source>
</evidence>
<keyword evidence="7" id="KW-1185">Reference proteome</keyword>